<reference evidence="1" key="1">
    <citation type="journal article" date="2014" name="Front. Microbiol.">
        <title>High frequency of phylogenetically diverse reductive dehalogenase-homologous genes in deep subseafloor sedimentary metagenomes.</title>
        <authorList>
            <person name="Kawai M."/>
            <person name="Futagami T."/>
            <person name="Toyoda A."/>
            <person name="Takaki Y."/>
            <person name="Nishi S."/>
            <person name="Hori S."/>
            <person name="Arai W."/>
            <person name="Tsubouchi T."/>
            <person name="Morono Y."/>
            <person name="Uchiyama I."/>
            <person name="Ito T."/>
            <person name="Fujiyama A."/>
            <person name="Inagaki F."/>
            <person name="Takami H."/>
        </authorList>
    </citation>
    <scope>NUCLEOTIDE SEQUENCE</scope>
    <source>
        <strain evidence="1">Expedition CK06-06</strain>
    </source>
</reference>
<protein>
    <submittedName>
        <fullName evidence="1">Uncharacterized protein</fullName>
    </submittedName>
</protein>
<name>X0S5L2_9ZZZZ</name>
<organism evidence="1">
    <name type="scientific">marine sediment metagenome</name>
    <dbReference type="NCBI Taxonomy" id="412755"/>
    <lineage>
        <taxon>unclassified sequences</taxon>
        <taxon>metagenomes</taxon>
        <taxon>ecological metagenomes</taxon>
    </lineage>
</organism>
<proteinExistence type="predicted"/>
<sequence>HLFLGTAFDNNEDMAMKGRRKECRGQDRSTAKLTTDQVRTIKVILHQPDRPTYRAIGKQFNVNAGTIYLIHTGRNWSHV</sequence>
<evidence type="ECO:0000313" key="1">
    <source>
        <dbReference type="EMBL" id="GAF76314.1"/>
    </source>
</evidence>
<feature type="non-terminal residue" evidence="1">
    <location>
        <position position="1"/>
    </location>
</feature>
<accession>X0S5L2</accession>
<comment type="caution">
    <text evidence="1">The sequence shown here is derived from an EMBL/GenBank/DDBJ whole genome shotgun (WGS) entry which is preliminary data.</text>
</comment>
<dbReference type="AlphaFoldDB" id="X0S5L2"/>
<dbReference type="EMBL" id="BARS01003018">
    <property type="protein sequence ID" value="GAF76314.1"/>
    <property type="molecule type" value="Genomic_DNA"/>
</dbReference>
<gene>
    <name evidence="1" type="ORF">S01H1_05807</name>
</gene>